<evidence type="ECO:0000313" key="7">
    <source>
        <dbReference type="EMBL" id="WSB67390.1"/>
    </source>
</evidence>
<evidence type="ECO:0000256" key="4">
    <source>
        <dbReference type="PROSITE-ProRule" id="PRU00169"/>
    </source>
</evidence>
<keyword evidence="8" id="KW-1185">Reference proteome</keyword>
<evidence type="ECO:0000256" key="2">
    <source>
        <dbReference type="ARBA" id="ARBA00023125"/>
    </source>
</evidence>
<dbReference type="Proteomes" id="UP001344251">
    <property type="component" value="Chromosome"/>
</dbReference>
<evidence type="ECO:0000256" key="1">
    <source>
        <dbReference type="ARBA" id="ARBA00023015"/>
    </source>
</evidence>
<feature type="domain" description="Response regulatory" evidence="6">
    <location>
        <begin position="25"/>
        <end position="143"/>
    </location>
</feature>
<evidence type="ECO:0000259" key="5">
    <source>
        <dbReference type="PROSITE" id="PS50043"/>
    </source>
</evidence>
<dbReference type="InterPro" id="IPR039420">
    <property type="entry name" value="WalR-like"/>
</dbReference>
<dbReference type="RefSeq" id="WP_250055976.1">
    <property type="nucleotide sequence ID" value="NZ_CP109106.1"/>
</dbReference>
<dbReference type="PANTHER" id="PTHR43214:SF24">
    <property type="entry name" value="TRANSCRIPTIONAL REGULATORY PROTEIN NARL-RELATED"/>
    <property type="match status" value="1"/>
</dbReference>
<dbReference type="GeneID" id="97312363"/>
<dbReference type="PROSITE" id="PS50110">
    <property type="entry name" value="RESPONSE_REGULATORY"/>
    <property type="match status" value="1"/>
</dbReference>
<dbReference type="CDD" id="cd06170">
    <property type="entry name" value="LuxR_C_like"/>
    <property type="match status" value="1"/>
</dbReference>
<dbReference type="SMART" id="SM00421">
    <property type="entry name" value="HTH_LUXR"/>
    <property type="match status" value="1"/>
</dbReference>
<dbReference type="PROSITE" id="PS50043">
    <property type="entry name" value="HTH_LUXR_2"/>
    <property type="match status" value="1"/>
</dbReference>
<feature type="domain" description="HTH luxR-type" evidence="5">
    <location>
        <begin position="167"/>
        <end position="232"/>
    </location>
</feature>
<dbReference type="InterPro" id="IPR000792">
    <property type="entry name" value="Tscrpt_reg_LuxR_C"/>
</dbReference>
<dbReference type="InterPro" id="IPR011006">
    <property type="entry name" value="CheY-like_superfamily"/>
</dbReference>
<keyword evidence="2" id="KW-0238">DNA-binding</keyword>
<comment type="caution">
    <text evidence="4">Lacks conserved residue(s) required for the propagation of feature annotation.</text>
</comment>
<dbReference type="InterPro" id="IPR016032">
    <property type="entry name" value="Sig_transdc_resp-reg_C-effctor"/>
</dbReference>
<dbReference type="InterPro" id="IPR001789">
    <property type="entry name" value="Sig_transdc_resp-reg_receiver"/>
</dbReference>
<gene>
    <name evidence="7" type="ORF">OG863_05135</name>
</gene>
<accession>A0ABZ1FBM4</accession>
<organism evidence="7 8">
    <name type="scientific">Streptomyces decoyicus</name>
    <dbReference type="NCBI Taxonomy" id="249567"/>
    <lineage>
        <taxon>Bacteria</taxon>
        <taxon>Bacillati</taxon>
        <taxon>Actinomycetota</taxon>
        <taxon>Actinomycetes</taxon>
        <taxon>Kitasatosporales</taxon>
        <taxon>Streptomycetaceae</taxon>
        <taxon>Streptomyces</taxon>
    </lineage>
</organism>
<dbReference type="EMBL" id="CP109106">
    <property type="protein sequence ID" value="WSB67390.1"/>
    <property type="molecule type" value="Genomic_DNA"/>
</dbReference>
<evidence type="ECO:0000259" key="6">
    <source>
        <dbReference type="PROSITE" id="PS50110"/>
    </source>
</evidence>
<name>A0ABZ1FBM4_9ACTN</name>
<dbReference type="SUPFAM" id="SSF46894">
    <property type="entry name" value="C-terminal effector domain of the bipartite response regulators"/>
    <property type="match status" value="1"/>
</dbReference>
<dbReference type="SUPFAM" id="SSF52172">
    <property type="entry name" value="CheY-like"/>
    <property type="match status" value="1"/>
</dbReference>
<dbReference type="PROSITE" id="PS00622">
    <property type="entry name" value="HTH_LUXR_1"/>
    <property type="match status" value="1"/>
</dbReference>
<dbReference type="PRINTS" id="PR00038">
    <property type="entry name" value="HTHLUXR"/>
</dbReference>
<reference evidence="7 8" key="1">
    <citation type="submission" date="2022-10" db="EMBL/GenBank/DDBJ databases">
        <title>The complete genomes of actinobacterial strains from the NBC collection.</title>
        <authorList>
            <person name="Joergensen T.S."/>
            <person name="Alvarez Arevalo M."/>
            <person name="Sterndorff E.B."/>
            <person name="Faurdal D."/>
            <person name="Vuksanovic O."/>
            <person name="Mourched A.-S."/>
            <person name="Charusanti P."/>
            <person name="Shaw S."/>
            <person name="Blin K."/>
            <person name="Weber T."/>
        </authorList>
    </citation>
    <scope>NUCLEOTIDE SEQUENCE [LARGE SCALE GENOMIC DNA]</scope>
    <source>
        <strain evidence="7 8">NBC 01774</strain>
    </source>
</reference>
<keyword evidence="1" id="KW-0805">Transcription regulation</keyword>
<keyword evidence="3" id="KW-0804">Transcription</keyword>
<proteinExistence type="predicted"/>
<dbReference type="PANTHER" id="PTHR43214">
    <property type="entry name" value="TWO-COMPONENT RESPONSE REGULATOR"/>
    <property type="match status" value="1"/>
</dbReference>
<protein>
    <submittedName>
        <fullName evidence="7">Response regulator transcription factor</fullName>
    </submittedName>
</protein>
<dbReference type="Pfam" id="PF00196">
    <property type="entry name" value="GerE"/>
    <property type="match status" value="1"/>
</dbReference>
<sequence>MGAARSEQTPAPGGDGLAENPGPLRIFLIDDSSLVHAGLVHVFRNLPDLSLVGSARDSTTALDACLDTSLDALVVNASCRSIDVAHLVHRAAHYCDTGASRMLLLTNDVDDPLCLEADKLGAGGVVLTWEAPGHLVSALRLVARGYRICPPGCGRSRRATPPGQLVRHEAFELLTLRERQVLQLMARGMKNVEIAAELVVSESTVKTHVQNLLVKLGLRNRASAVAAAYELGIARAGMTGRRP</sequence>
<dbReference type="Gene3D" id="3.40.50.2300">
    <property type="match status" value="1"/>
</dbReference>
<evidence type="ECO:0000313" key="8">
    <source>
        <dbReference type="Proteomes" id="UP001344251"/>
    </source>
</evidence>
<evidence type="ECO:0000256" key="3">
    <source>
        <dbReference type="ARBA" id="ARBA00023163"/>
    </source>
</evidence>